<sequence>MNLALFTTSLWSNTDYDGSVSNFFSMLIPKQLHDRDDTIDLFLEIVARWTVVSIRWTINQQTAQDIIDRMRRRINIELKDEDPVLIQKVKDAFMKRYGHLDPSIPLYDLRDMFDPKRVQEAWSRVLPTVLKAIDDQVSVMWTWDHVTCVNIYLSLSYYLPHTINLGSFQAPILIPDDDQDKQVKKESTTRITAVRSRPRRAAASSRLQSHPTTTTATRQRTETPRWTKEEEDALCKGLEVYGRQWVKIKAEYPIFTNRTNIQIRDKAKSIAQKRRRHREPLRQFAGCG</sequence>
<name>A0A077X3H5_9FUNG</name>
<gene>
    <name evidence="5" type="ORF">LRAMOSA06590</name>
</gene>
<dbReference type="PANTHER" id="PTHR46734">
    <property type="entry name" value="TELOMERIC REPEAT-BINDING FACTOR 1 TERF1"/>
    <property type="match status" value="1"/>
</dbReference>
<organism evidence="5">
    <name type="scientific">Lichtheimia ramosa</name>
    <dbReference type="NCBI Taxonomy" id="688394"/>
    <lineage>
        <taxon>Eukaryota</taxon>
        <taxon>Fungi</taxon>
        <taxon>Fungi incertae sedis</taxon>
        <taxon>Mucoromycota</taxon>
        <taxon>Mucoromycotina</taxon>
        <taxon>Mucoromycetes</taxon>
        <taxon>Mucorales</taxon>
        <taxon>Lichtheimiaceae</taxon>
        <taxon>Lichtheimia</taxon>
    </lineage>
</organism>
<dbReference type="AlphaFoldDB" id="A0A077X3H5"/>
<dbReference type="InterPro" id="IPR001005">
    <property type="entry name" value="SANT/Myb"/>
</dbReference>
<dbReference type="InterPro" id="IPR009057">
    <property type="entry name" value="Homeodomain-like_sf"/>
</dbReference>
<dbReference type="InterPro" id="IPR052450">
    <property type="entry name" value="TRBD-Containing_Protein"/>
</dbReference>
<keyword evidence="1" id="KW-0539">Nucleus</keyword>
<protein>
    <submittedName>
        <fullName evidence="5">Uncharacterized protein</fullName>
    </submittedName>
</protein>
<evidence type="ECO:0000256" key="1">
    <source>
        <dbReference type="ARBA" id="ARBA00023242"/>
    </source>
</evidence>
<evidence type="ECO:0000313" key="5">
    <source>
        <dbReference type="EMBL" id="CDS14421.1"/>
    </source>
</evidence>
<dbReference type="SUPFAM" id="SSF46689">
    <property type="entry name" value="Homeodomain-like"/>
    <property type="match status" value="1"/>
</dbReference>
<dbReference type="PROSITE" id="PS50090">
    <property type="entry name" value="MYB_LIKE"/>
    <property type="match status" value="1"/>
</dbReference>
<dbReference type="PANTHER" id="PTHR46734:SF1">
    <property type="entry name" value="TELOMERIC REPEAT-BINDING FACTOR 1"/>
    <property type="match status" value="1"/>
</dbReference>
<feature type="domain" description="Myb-like" evidence="3">
    <location>
        <begin position="218"/>
        <end position="271"/>
    </location>
</feature>
<dbReference type="SMART" id="SM00717">
    <property type="entry name" value="SANT"/>
    <property type="match status" value="1"/>
</dbReference>
<dbReference type="Gene3D" id="1.10.10.60">
    <property type="entry name" value="Homeodomain-like"/>
    <property type="match status" value="1"/>
</dbReference>
<dbReference type="OrthoDB" id="3366990at2759"/>
<reference evidence="5" key="1">
    <citation type="journal article" date="2014" name="Genome Announc.">
        <title>De novo whole-genome sequence and genome annotation of Lichtheimia ramosa.</title>
        <authorList>
            <person name="Linde J."/>
            <person name="Schwartze V."/>
            <person name="Binder U."/>
            <person name="Lass-Florl C."/>
            <person name="Voigt K."/>
            <person name="Horn F."/>
        </authorList>
    </citation>
    <scope>NUCLEOTIDE SEQUENCE</scope>
    <source>
        <strain evidence="5">JMRC FSU:6197</strain>
    </source>
</reference>
<feature type="region of interest" description="Disordered" evidence="2">
    <location>
        <begin position="179"/>
        <end position="228"/>
    </location>
</feature>
<evidence type="ECO:0000256" key="2">
    <source>
        <dbReference type="SAM" id="MobiDB-lite"/>
    </source>
</evidence>
<feature type="compositionally biased region" description="Low complexity" evidence="2">
    <location>
        <begin position="201"/>
        <end position="218"/>
    </location>
</feature>
<accession>A0A077X3H5</accession>
<dbReference type="CDD" id="cd11660">
    <property type="entry name" value="SANT_TRF"/>
    <property type="match status" value="1"/>
</dbReference>
<feature type="compositionally biased region" description="Basic and acidic residues" evidence="2">
    <location>
        <begin position="219"/>
        <end position="228"/>
    </location>
</feature>
<dbReference type="Pfam" id="PF00249">
    <property type="entry name" value="Myb_DNA-binding"/>
    <property type="match status" value="1"/>
</dbReference>
<proteinExistence type="predicted"/>
<evidence type="ECO:0000259" key="4">
    <source>
        <dbReference type="PROSITE" id="PS51294"/>
    </source>
</evidence>
<evidence type="ECO:0000259" key="3">
    <source>
        <dbReference type="PROSITE" id="PS50090"/>
    </source>
</evidence>
<dbReference type="EMBL" id="LK023386">
    <property type="protein sequence ID" value="CDS14421.1"/>
    <property type="molecule type" value="Genomic_DNA"/>
</dbReference>
<dbReference type="PROSITE" id="PS51294">
    <property type="entry name" value="HTH_MYB"/>
    <property type="match status" value="1"/>
</dbReference>
<dbReference type="InterPro" id="IPR017930">
    <property type="entry name" value="Myb_dom"/>
</dbReference>
<feature type="domain" description="HTH myb-type" evidence="4">
    <location>
        <begin position="218"/>
        <end position="275"/>
    </location>
</feature>